<dbReference type="AlphaFoldDB" id="I3C472"/>
<keyword evidence="2" id="KW-1185">Reference proteome</keyword>
<evidence type="ECO:0000313" key="2">
    <source>
        <dbReference type="Proteomes" id="UP000004690"/>
    </source>
</evidence>
<protein>
    <submittedName>
        <fullName evidence="1">Uncharacterized protein</fullName>
    </submittedName>
</protein>
<reference evidence="1 2" key="1">
    <citation type="submission" date="2012-02" db="EMBL/GenBank/DDBJ databases">
        <title>Improved High-Quality Draft genome of Joostella marina DSM 19592.</title>
        <authorList>
            <consortium name="US DOE Joint Genome Institute (JGI-PGF)"/>
            <person name="Lucas S."/>
            <person name="Copeland A."/>
            <person name="Lapidus A."/>
            <person name="Bruce D."/>
            <person name="Goodwin L."/>
            <person name="Pitluck S."/>
            <person name="Peters L."/>
            <person name="Chertkov O."/>
            <person name="Ovchinnikova G."/>
            <person name="Kyrpides N."/>
            <person name="Mavromatis K."/>
            <person name="Detter J.C."/>
            <person name="Han C."/>
            <person name="Land M."/>
            <person name="Hauser L."/>
            <person name="Markowitz V."/>
            <person name="Cheng J.-F."/>
            <person name="Hugenholtz P."/>
            <person name="Woyke T."/>
            <person name="Wu D."/>
            <person name="Tindall B."/>
            <person name="Brambilla E."/>
            <person name="Klenk H.-P."/>
            <person name="Eisen J.A."/>
        </authorList>
    </citation>
    <scope>NUCLEOTIDE SEQUENCE [LARGE SCALE GENOMIC DNA]</scope>
    <source>
        <strain evidence="1 2">DSM 19592</strain>
    </source>
</reference>
<organism evidence="1 2">
    <name type="scientific">Galbibacter orientalis DSM 19592</name>
    <dbReference type="NCBI Taxonomy" id="926559"/>
    <lineage>
        <taxon>Bacteria</taxon>
        <taxon>Pseudomonadati</taxon>
        <taxon>Bacteroidota</taxon>
        <taxon>Flavobacteriia</taxon>
        <taxon>Flavobacteriales</taxon>
        <taxon>Flavobacteriaceae</taxon>
        <taxon>Galbibacter</taxon>
    </lineage>
</organism>
<dbReference type="EMBL" id="JH651379">
    <property type="protein sequence ID" value="EIJ38415.1"/>
    <property type="molecule type" value="Genomic_DNA"/>
</dbReference>
<accession>I3C472</accession>
<evidence type="ECO:0000313" key="1">
    <source>
        <dbReference type="EMBL" id="EIJ38415.1"/>
    </source>
</evidence>
<dbReference type="Proteomes" id="UP000004690">
    <property type="component" value="Unassembled WGS sequence"/>
</dbReference>
<name>I3C472_9FLAO</name>
<sequence length="45" mass="5123">MTDHALTYEDNQQSQSFFNVLSANVKGTITLMKSLMLIAKKLLMF</sequence>
<dbReference type="HOGENOM" id="CLU_3200859_0_0_10"/>
<gene>
    <name evidence="1" type="ORF">JoomaDRAFT_1400</name>
</gene>
<proteinExistence type="predicted"/>
<dbReference type="STRING" id="926559.JoomaDRAFT_1400"/>